<accession>A0ABW9AUV3</accession>
<gene>
    <name evidence="1" type="ORF">PQR57_23710</name>
</gene>
<evidence type="ECO:0008006" key="3">
    <source>
        <dbReference type="Google" id="ProtNLM"/>
    </source>
</evidence>
<organism evidence="1 2">
    <name type="scientific">Paraburkholderia dipogonis</name>
    <dbReference type="NCBI Taxonomy" id="1211383"/>
    <lineage>
        <taxon>Bacteria</taxon>
        <taxon>Pseudomonadati</taxon>
        <taxon>Pseudomonadota</taxon>
        <taxon>Betaproteobacteria</taxon>
        <taxon>Burkholderiales</taxon>
        <taxon>Burkholderiaceae</taxon>
        <taxon>Paraburkholderia</taxon>
    </lineage>
</organism>
<sequence length="428" mass="44004">MGSLLEMMIVLLGAAVLTMQGIKEDVAHKRVALLQNEGQNQASINAALSDYITNNVGSLIPPGFSQTSSTALSPPTLAQLSAQSNTKVTYKTGPFWGGAYQISLSVVPGDCSASAGDCHIASLLYPSKPLLLAGKADVAGAGMVASAGGSQFGYSTNQAPGTISGLNAQWTTPNPNGNVAASIVAINGFGSDANSPYYRRDGALPLTAALAGGGQDANNLKNINATGNVAAATVSLQAGNSLNISTGATYYGDTANAAVRTNGSLFLQNKAGTAAANIAQVGNITSSGTISAPTVNFNTTAGTCSWNTVTLRANNQMWVCNQWGNWVPISQLIGNVMTVAKYVNQTDTAGIGKPSCTSGTPTATIVPQNIGLNVAANPPWESSIYRLNDMGTWWSVQISLQDANGTWYSGNTMGLAAEVQTQCTYSNE</sequence>
<keyword evidence="2" id="KW-1185">Reference proteome</keyword>
<evidence type="ECO:0000313" key="1">
    <source>
        <dbReference type="EMBL" id="MFM0004018.1"/>
    </source>
</evidence>
<proteinExistence type="predicted"/>
<dbReference type="RefSeq" id="WP_408178973.1">
    <property type="nucleotide sequence ID" value="NZ_JAQQEZ010000017.1"/>
</dbReference>
<protein>
    <recommendedName>
        <fullName evidence="3">Shufflon system plasmid conjugative transfer pilus tip adhesin PilV</fullName>
    </recommendedName>
</protein>
<dbReference type="Proteomes" id="UP001629230">
    <property type="component" value="Unassembled WGS sequence"/>
</dbReference>
<dbReference type="EMBL" id="JAQQEZ010000017">
    <property type="protein sequence ID" value="MFM0004018.1"/>
    <property type="molecule type" value="Genomic_DNA"/>
</dbReference>
<reference evidence="1 2" key="1">
    <citation type="journal article" date="2024" name="Chem. Sci.">
        <title>Discovery of megapolipeptins by genome mining of a Burkholderiales bacteria collection.</title>
        <authorList>
            <person name="Paulo B.S."/>
            <person name="Recchia M.J.J."/>
            <person name="Lee S."/>
            <person name="Fergusson C.H."/>
            <person name="Romanowski S.B."/>
            <person name="Hernandez A."/>
            <person name="Krull N."/>
            <person name="Liu D.Y."/>
            <person name="Cavanagh H."/>
            <person name="Bos A."/>
            <person name="Gray C.A."/>
            <person name="Murphy B.T."/>
            <person name="Linington R.G."/>
            <person name="Eustaquio A.S."/>
        </authorList>
    </citation>
    <scope>NUCLEOTIDE SEQUENCE [LARGE SCALE GENOMIC DNA]</scope>
    <source>
        <strain evidence="1 2">RL17-350-BIC-A</strain>
    </source>
</reference>
<comment type="caution">
    <text evidence="1">The sequence shown here is derived from an EMBL/GenBank/DDBJ whole genome shotgun (WGS) entry which is preliminary data.</text>
</comment>
<name>A0ABW9AUV3_9BURK</name>
<evidence type="ECO:0000313" key="2">
    <source>
        <dbReference type="Proteomes" id="UP001629230"/>
    </source>
</evidence>